<dbReference type="GO" id="GO:0046677">
    <property type="term" value="P:response to antibiotic"/>
    <property type="evidence" value="ECO:0007669"/>
    <property type="project" value="InterPro"/>
</dbReference>
<gene>
    <name evidence="5" type="primary">smeA</name>
    <name evidence="5" type="ORF">Pla144_38930</name>
</gene>
<dbReference type="InterPro" id="IPR045155">
    <property type="entry name" value="Beta-lactam_cat"/>
</dbReference>
<evidence type="ECO:0000259" key="4">
    <source>
        <dbReference type="Pfam" id="PF13354"/>
    </source>
</evidence>
<reference evidence="5 6" key="1">
    <citation type="submission" date="2019-02" db="EMBL/GenBank/DDBJ databases">
        <title>Deep-cultivation of Planctomycetes and their phenomic and genomic characterization uncovers novel biology.</title>
        <authorList>
            <person name="Wiegand S."/>
            <person name="Jogler M."/>
            <person name="Boedeker C."/>
            <person name="Pinto D."/>
            <person name="Vollmers J."/>
            <person name="Rivas-Marin E."/>
            <person name="Kohn T."/>
            <person name="Peeters S.H."/>
            <person name="Heuer A."/>
            <person name="Rast P."/>
            <person name="Oberbeckmann S."/>
            <person name="Bunk B."/>
            <person name="Jeske O."/>
            <person name="Meyerdierks A."/>
            <person name="Storesund J.E."/>
            <person name="Kallscheuer N."/>
            <person name="Luecker S."/>
            <person name="Lage O.M."/>
            <person name="Pohl T."/>
            <person name="Merkel B.J."/>
            <person name="Hornburger P."/>
            <person name="Mueller R.-W."/>
            <person name="Bruemmer F."/>
            <person name="Labrenz M."/>
            <person name="Spormann A.M."/>
            <person name="Op Den Camp H."/>
            <person name="Overmann J."/>
            <person name="Amann R."/>
            <person name="Jetten M.S.M."/>
            <person name="Mascher T."/>
            <person name="Medema M.H."/>
            <person name="Devos D.P."/>
            <person name="Kaster A.-K."/>
            <person name="Ovreas L."/>
            <person name="Rohde M."/>
            <person name="Galperin M.Y."/>
            <person name="Jogler C."/>
        </authorList>
    </citation>
    <scope>NUCLEOTIDE SEQUENCE [LARGE SCALE GENOMIC DNA]</scope>
    <source>
        <strain evidence="5 6">Pla144</strain>
    </source>
</reference>
<comment type="catalytic activity">
    <reaction evidence="1">
        <text>a beta-lactam + H2O = a substituted beta-amino acid</text>
        <dbReference type="Rhea" id="RHEA:20401"/>
        <dbReference type="ChEBI" id="CHEBI:15377"/>
        <dbReference type="ChEBI" id="CHEBI:35627"/>
        <dbReference type="ChEBI" id="CHEBI:140347"/>
        <dbReference type="EC" id="3.5.2.6"/>
    </reaction>
</comment>
<evidence type="ECO:0000256" key="1">
    <source>
        <dbReference type="ARBA" id="ARBA00001526"/>
    </source>
</evidence>
<sequence length="261" mass="28743">MQSPIAQRLQELAGSVPGKIGYQIARVDGEVLYSQLSDEVFPQASAIKVPLLMEVLAQREEAKIDWNAAHPILKKHQAGGSGVLFEFSDGCSQICTQDLCTLMIVLSDNTATNMLIELVGMASVNQRMESLGLTQTRLQRVMMDMDARARGEENVSTPREACQIMCLLAQGKFINQEISDELLGILRKPKSTAIRNGIPAEIAVATKPGAIPGVATEWALIEYPKQPYVAVFMGKEGSEKEFNEVFTEMTRCIHESIDKKE</sequence>
<keyword evidence="6" id="KW-1185">Reference proteome</keyword>
<keyword evidence="5" id="KW-0378">Hydrolase</keyword>
<proteinExistence type="inferred from homology"/>
<evidence type="ECO:0000256" key="3">
    <source>
        <dbReference type="ARBA" id="ARBA00012865"/>
    </source>
</evidence>
<comment type="caution">
    <text evidence="5">The sequence shown here is derived from an EMBL/GenBank/DDBJ whole genome shotgun (WGS) entry which is preliminary data.</text>
</comment>
<feature type="domain" description="Beta-lactamase class A catalytic" evidence="4">
    <location>
        <begin position="33"/>
        <end position="232"/>
    </location>
</feature>
<dbReference type="InterPro" id="IPR012338">
    <property type="entry name" value="Beta-lactam/transpept-like"/>
</dbReference>
<name>A0A5C6CH84_9BACT</name>
<dbReference type="RefSeq" id="WP_197530814.1">
    <property type="nucleotide sequence ID" value="NZ_SJPS01000006.1"/>
</dbReference>
<dbReference type="PANTHER" id="PTHR35333">
    <property type="entry name" value="BETA-LACTAMASE"/>
    <property type="match status" value="1"/>
</dbReference>
<dbReference type="Proteomes" id="UP000318437">
    <property type="component" value="Unassembled WGS sequence"/>
</dbReference>
<comment type="similarity">
    <text evidence="2">Belongs to the class-A beta-lactamase family.</text>
</comment>
<evidence type="ECO:0000313" key="6">
    <source>
        <dbReference type="Proteomes" id="UP000318437"/>
    </source>
</evidence>
<evidence type="ECO:0000313" key="5">
    <source>
        <dbReference type="EMBL" id="TWU23718.1"/>
    </source>
</evidence>
<dbReference type="Pfam" id="PF13354">
    <property type="entry name" value="Beta-lactamase2"/>
    <property type="match status" value="1"/>
</dbReference>
<dbReference type="SUPFAM" id="SSF56601">
    <property type="entry name" value="beta-lactamase/transpeptidase-like"/>
    <property type="match status" value="1"/>
</dbReference>
<dbReference type="Gene3D" id="3.40.710.10">
    <property type="entry name" value="DD-peptidase/beta-lactamase superfamily"/>
    <property type="match status" value="1"/>
</dbReference>
<organism evidence="5 6">
    <name type="scientific">Bythopirellula polymerisocia</name>
    <dbReference type="NCBI Taxonomy" id="2528003"/>
    <lineage>
        <taxon>Bacteria</taxon>
        <taxon>Pseudomonadati</taxon>
        <taxon>Planctomycetota</taxon>
        <taxon>Planctomycetia</taxon>
        <taxon>Pirellulales</taxon>
        <taxon>Lacipirellulaceae</taxon>
        <taxon>Bythopirellula</taxon>
    </lineage>
</organism>
<dbReference type="PANTHER" id="PTHR35333:SF3">
    <property type="entry name" value="BETA-LACTAMASE-TYPE TRANSPEPTIDASE FOLD CONTAINING PROTEIN"/>
    <property type="match status" value="1"/>
</dbReference>
<accession>A0A5C6CH84</accession>
<evidence type="ECO:0000256" key="2">
    <source>
        <dbReference type="ARBA" id="ARBA00009009"/>
    </source>
</evidence>
<dbReference type="GO" id="GO:0030655">
    <property type="term" value="P:beta-lactam antibiotic catabolic process"/>
    <property type="evidence" value="ECO:0007669"/>
    <property type="project" value="InterPro"/>
</dbReference>
<dbReference type="EMBL" id="SJPS01000006">
    <property type="protein sequence ID" value="TWU23718.1"/>
    <property type="molecule type" value="Genomic_DNA"/>
</dbReference>
<dbReference type="AlphaFoldDB" id="A0A5C6CH84"/>
<dbReference type="EC" id="3.5.2.6" evidence="3"/>
<protein>
    <recommendedName>
        <fullName evidence="3">beta-lactamase</fullName>
        <ecNumber evidence="3">3.5.2.6</ecNumber>
    </recommendedName>
</protein>
<dbReference type="GO" id="GO:0008800">
    <property type="term" value="F:beta-lactamase activity"/>
    <property type="evidence" value="ECO:0007669"/>
    <property type="project" value="UniProtKB-EC"/>
</dbReference>
<dbReference type="InterPro" id="IPR000871">
    <property type="entry name" value="Beta-lactam_class-A"/>
</dbReference>